<evidence type="ECO:0000313" key="1">
    <source>
        <dbReference type="EMBL" id="KAJ1173442.1"/>
    </source>
</evidence>
<dbReference type="EMBL" id="JANPWB010000007">
    <property type="protein sequence ID" value="KAJ1173442.1"/>
    <property type="molecule type" value="Genomic_DNA"/>
</dbReference>
<evidence type="ECO:0000313" key="2">
    <source>
        <dbReference type="Proteomes" id="UP001066276"/>
    </source>
</evidence>
<protein>
    <submittedName>
        <fullName evidence="1">Uncharacterized protein</fullName>
    </submittedName>
</protein>
<gene>
    <name evidence="1" type="ORF">NDU88_005274</name>
</gene>
<dbReference type="Proteomes" id="UP001066276">
    <property type="component" value="Chromosome 4_1"/>
</dbReference>
<reference evidence="1" key="1">
    <citation type="journal article" date="2022" name="bioRxiv">
        <title>Sequencing and chromosome-scale assembly of the giantPleurodeles waltlgenome.</title>
        <authorList>
            <person name="Brown T."/>
            <person name="Elewa A."/>
            <person name="Iarovenko S."/>
            <person name="Subramanian E."/>
            <person name="Araus A.J."/>
            <person name="Petzold A."/>
            <person name="Susuki M."/>
            <person name="Suzuki K.-i.T."/>
            <person name="Hayashi T."/>
            <person name="Toyoda A."/>
            <person name="Oliveira C."/>
            <person name="Osipova E."/>
            <person name="Leigh N.D."/>
            <person name="Simon A."/>
            <person name="Yun M.H."/>
        </authorList>
    </citation>
    <scope>NUCLEOTIDE SEQUENCE</scope>
    <source>
        <strain evidence="1">20211129_DDA</strain>
        <tissue evidence="1">Liver</tissue>
    </source>
</reference>
<accession>A0AAV7TAC7</accession>
<dbReference type="AlphaFoldDB" id="A0AAV7TAC7"/>
<dbReference type="Gene3D" id="3.40.50.2300">
    <property type="match status" value="1"/>
</dbReference>
<proteinExistence type="predicted"/>
<comment type="caution">
    <text evidence="1">The sequence shown here is derived from an EMBL/GenBank/DDBJ whole genome shotgun (WGS) entry which is preliminary data.</text>
</comment>
<dbReference type="InterPro" id="IPR028082">
    <property type="entry name" value="Peripla_BP_I"/>
</dbReference>
<keyword evidence="2" id="KW-1185">Reference proteome</keyword>
<organism evidence="1 2">
    <name type="scientific">Pleurodeles waltl</name>
    <name type="common">Iberian ribbed newt</name>
    <dbReference type="NCBI Taxonomy" id="8319"/>
    <lineage>
        <taxon>Eukaryota</taxon>
        <taxon>Metazoa</taxon>
        <taxon>Chordata</taxon>
        <taxon>Craniata</taxon>
        <taxon>Vertebrata</taxon>
        <taxon>Euteleostomi</taxon>
        <taxon>Amphibia</taxon>
        <taxon>Batrachia</taxon>
        <taxon>Caudata</taxon>
        <taxon>Salamandroidea</taxon>
        <taxon>Salamandridae</taxon>
        <taxon>Pleurodelinae</taxon>
        <taxon>Pleurodeles</taxon>
    </lineage>
</organism>
<dbReference type="SUPFAM" id="SSF53822">
    <property type="entry name" value="Periplasmic binding protein-like I"/>
    <property type="match status" value="1"/>
</dbReference>
<sequence>MVASTEGHYQGGRESLHRLLKMGNISPEVVIILIDISNEAYFKNTTSSTSMQHVLVLTLPPKSNYNSLLVGPGQREMLKNQYVSGYFDGVLLFEYVLQNLLQNKSLITPDTFLDKFRNLSIQGVWGPLILDDVGDRDTNFTLLYTSTINNQKSGDVMEGLAPLHYNAPGAPKVHLTREKGGTQPPQNSAGYPDGSLACGEGRWSLRVYARQLLFQMSPPFPTGLAAREHGEVAFLLRLQRYLHSWRVTEEILKGRVSDFRMSFGRLPQLTLEEGLTVAMAT</sequence>
<name>A0AAV7TAC7_PLEWA</name>